<proteinExistence type="predicted"/>
<dbReference type="AlphaFoldDB" id="A0A1M6RDK7"/>
<evidence type="ECO:0000313" key="1">
    <source>
        <dbReference type="EMBL" id="SHK30575.1"/>
    </source>
</evidence>
<protein>
    <submittedName>
        <fullName evidence="1">Uncharacterized protein</fullName>
    </submittedName>
</protein>
<reference evidence="2" key="1">
    <citation type="submission" date="2016-11" db="EMBL/GenBank/DDBJ databases">
        <authorList>
            <person name="Varghese N."/>
            <person name="Submissions S."/>
        </authorList>
    </citation>
    <scope>NUCLEOTIDE SEQUENCE [LARGE SCALE GENOMIC DNA]</scope>
    <source>
        <strain evidence="2">CGMCC 1.10835</strain>
    </source>
</reference>
<gene>
    <name evidence="1" type="ORF">SAMN05216369_1446</name>
</gene>
<dbReference type="STRING" id="564117.SAMN05216369_1446"/>
<sequence length="262" mass="29589">MSDVPTLALRYAAKPYVIEGEFVSKSRKNEIASQKDVPLIIRGSLLYGDSTSTRSLVLALPYVGSTIDLILSKRGQEFVQKRTEIFLEEIGRRLEKLESCTIEKEDEEGFFDLFQATYENVVRTRSEERIKRFARLVGNCLVGDRQWDETEAAVRLISDLTDTHIQILTIITNLRVSDRESFEGLRVISVTENKIIDDVPPLIDSLHHLSEAALKMYCSELISKGLLHDEGVGRWSTGSLDLLVPTSLADWLLEKIGECGDR</sequence>
<dbReference type="Proteomes" id="UP000184497">
    <property type="component" value="Unassembled WGS sequence"/>
</dbReference>
<accession>A0A1M6RDK7</accession>
<evidence type="ECO:0000313" key="2">
    <source>
        <dbReference type="Proteomes" id="UP000184497"/>
    </source>
</evidence>
<name>A0A1M6RDK7_9GAMM</name>
<dbReference type="EMBL" id="FRAQ01000001">
    <property type="protein sequence ID" value="SHK30575.1"/>
    <property type="molecule type" value="Genomic_DNA"/>
</dbReference>
<keyword evidence="2" id="KW-1185">Reference proteome</keyword>
<organism evidence="1 2">
    <name type="scientific">Marinobacter antarcticus</name>
    <dbReference type="NCBI Taxonomy" id="564117"/>
    <lineage>
        <taxon>Bacteria</taxon>
        <taxon>Pseudomonadati</taxon>
        <taxon>Pseudomonadota</taxon>
        <taxon>Gammaproteobacteria</taxon>
        <taxon>Pseudomonadales</taxon>
        <taxon>Marinobacteraceae</taxon>
        <taxon>Marinobacter</taxon>
    </lineage>
</organism>